<gene>
    <name evidence="1" type="ORF">MM415B07304_0008</name>
</gene>
<sequence>MTEDEFITIITIIAENHNCKVKEIDFIAKTFQIACPRGSEVMCAAELEEMLKDCCINDIETLEGWPI</sequence>
<protein>
    <submittedName>
        <fullName evidence="1">Uncharacterized protein</fullName>
    </submittedName>
</protein>
<dbReference type="EMBL" id="MT143438">
    <property type="protein sequence ID" value="QJA96839.1"/>
    <property type="molecule type" value="Genomic_DNA"/>
</dbReference>
<reference evidence="1" key="1">
    <citation type="submission" date="2020-03" db="EMBL/GenBank/DDBJ databases">
        <title>The deep terrestrial virosphere.</title>
        <authorList>
            <person name="Holmfeldt K."/>
            <person name="Nilsson E."/>
            <person name="Simone D."/>
            <person name="Lopez-Fernandez M."/>
            <person name="Wu X."/>
            <person name="de Brujin I."/>
            <person name="Lundin D."/>
            <person name="Andersson A."/>
            <person name="Bertilsson S."/>
            <person name="Dopson M."/>
        </authorList>
    </citation>
    <scope>NUCLEOTIDE SEQUENCE</scope>
    <source>
        <strain evidence="1">MM415B07304</strain>
    </source>
</reference>
<dbReference type="AlphaFoldDB" id="A0A6M3LRQ3"/>
<accession>A0A6M3LRQ3</accession>
<evidence type="ECO:0000313" key="1">
    <source>
        <dbReference type="EMBL" id="QJA96839.1"/>
    </source>
</evidence>
<organism evidence="1">
    <name type="scientific">viral metagenome</name>
    <dbReference type="NCBI Taxonomy" id="1070528"/>
    <lineage>
        <taxon>unclassified sequences</taxon>
        <taxon>metagenomes</taxon>
        <taxon>organismal metagenomes</taxon>
    </lineage>
</organism>
<name>A0A6M3LRQ3_9ZZZZ</name>
<proteinExistence type="predicted"/>